<organism evidence="2 3">
    <name type="scientific">Triparma laevis f. longispina</name>
    <dbReference type="NCBI Taxonomy" id="1714387"/>
    <lineage>
        <taxon>Eukaryota</taxon>
        <taxon>Sar</taxon>
        <taxon>Stramenopiles</taxon>
        <taxon>Ochrophyta</taxon>
        <taxon>Bolidophyceae</taxon>
        <taxon>Parmales</taxon>
        <taxon>Triparmaceae</taxon>
        <taxon>Triparma</taxon>
    </lineage>
</organism>
<dbReference type="Proteomes" id="UP001165122">
    <property type="component" value="Unassembled WGS sequence"/>
</dbReference>
<proteinExistence type="predicted"/>
<evidence type="ECO:0000313" key="2">
    <source>
        <dbReference type="EMBL" id="GMH58014.1"/>
    </source>
</evidence>
<keyword evidence="1" id="KW-0732">Signal</keyword>
<reference evidence="3" key="1">
    <citation type="journal article" date="2023" name="Commun. Biol.">
        <title>Genome analysis of Parmales, the sister group of diatoms, reveals the evolutionary specialization of diatoms from phago-mixotrophs to photoautotrophs.</title>
        <authorList>
            <person name="Ban H."/>
            <person name="Sato S."/>
            <person name="Yoshikawa S."/>
            <person name="Yamada K."/>
            <person name="Nakamura Y."/>
            <person name="Ichinomiya M."/>
            <person name="Sato N."/>
            <person name="Blanc-Mathieu R."/>
            <person name="Endo H."/>
            <person name="Kuwata A."/>
            <person name="Ogata H."/>
        </authorList>
    </citation>
    <scope>NUCLEOTIDE SEQUENCE [LARGE SCALE GENOMIC DNA]</scope>
    <source>
        <strain evidence="3">NIES 3700</strain>
    </source>
</reference>
<keyword evidence="3" id="KW-1185">Reference proteome</keyword>
<feature type="chain" id="PRO_5040965787" evidence="1">
    <location>
        <begin position="33"/>
        <end position="214"/>
    </location>
</feature>
<protein>
    <submittedName>
        <fullName evidence="2">Uncharacterized protein</fullName>
    </submittedName>
</protein>
<evidence type="ECO:0000313" key="3">
    <source>
        <dbReference type="Proteomes" id="UP001165122"/>
    </source>
</evidence>
<dbReference type="AlphaFoldDB" id="A0A9W6ZWZ9"/>
<dbReference type="OrthoDB" id="192411at2759"/>
<sequence length="214" mass="23538">MHKPIVLTHVTVMSLLMLLLTLLALLPTPVNSAKMAISFCNEPSDPDFTQPSNQLERFQTLTYSPPTLNFTWSPSSLLCLNQVRSYHVDVTSNSRIINAILKAFGGFPQNTCDQVSKANDSMLCEGRPCNACAEPWEEGCSNKILNSDFKVSRAMVRAASLFNLNFAVKAYGEVDGLEGEVVFWCMDFKSGEEGAFVIDTLKKNKDGEGGGEEL</sequence>
<dbReference type="EMBL" id="BRXW01000475">
    <property type="protein sequence ID" value="GMH58014.1"/>
    <property type="molecule type" value="Genomic_DNA"/>
</dbReference>
<evidence type="ECO:0000256" key="1">
    <source>
        <dbReference type="SAM" id="SignalP"/>
    </source>
</evidence>
<accession>A0A9W6ZWZ9</accession>
<feature type="signal peptide" evidence="1">
    <location>
        <begin position="1"/>
        <end position="32"/>
    </location>
</feature>
<name>A0A9W6ZWZ9_9STRA</name>
<comment type="caution">
    <text evidence="2">The sequence shown here is derived from an EMBL/GenBank/DDBJ whole genome shotgun (WGS) entry which is preliminary data.</text>
</comment>
<gene>
    <name evidence="2" type="ORF">TrLO_g15921</name>
</gene>